<dbReference type="InterPro" id="IPR015402">
    <property type="entry name" value="DUF1980"/>
</dbReference>
<feature type="region of interest" description="Disordered" evidence="1">
    <location>
        <begin position="69"/>
        <end position="101"/>
    </location>
</feature>
<dbReference type="NCBIfam" id="TIGR03943">
    <property type="entry name" value="TIGR03943 family putative permease subunit"/>
    <property type="match status" value="1"/>
</dbReference>
<comment type="caution">
    <text evidence="5">The sequence shown here is derived from an EMBL/GenBank/DDBJ whole genome shotgun (WGS) entry which is preliminary data.</text>
</comment>
<feature type="transmembrane region" description="Helical" evidence="2">
    <location>
        <begin position="6"/>
        <end position="27"/>
    </location>
</feature>
<dbReference type="InterPro" id="IPR048447">
    <property type="entry name" value="DUF1980_C"/>
</dbReference>
<dbReference type="Pfam" id="PF21537">
    <property type="entry name" value="DUF1980_C"/>
    <property type="match status" value="1"/>
</dbReference>
<dbReference type="InterPro" id="IPR048493">
    <property type="entry name" value="DUF1980_N"/>
</dbReference>
<evidence type="ECO:0000259" key="4">
    <source>
        <dbReference type="Pfam" id="PF21537"/>
    </source>
</evidence>
<feature type="transmembrane region" description="Helical" evidence="2">
    <location>
        <begin position="109"/>
        <end position="131"/>
    </location>
</feature>
<sequence>MLERLIARWQGILLALIGIVATVWLAATDRLGLYIHPRYFWFTVIMAAIAAVFVVVAFAMTPLREPADEATDAAAPAERGQPDDHDHEHAHDHAHDEAPRSPVRGSLRVALAATILVGAAASLLVLPPATLTSATASQRSINSSGATLEQSGPALVGGDTSQFTVKDWALLLRQNPDAEYFADQAIQVTGFVTESPDDPDNVFYVARFVVTCCAVDAQPVGVPVYLPGWAERFEPDEWVAASGAIVPNPAGSSALPLLMEPTDLTVIEQPDQPYVF</sequence>
<protein>
    <submittedName>
        <fullName evidence="5">Repeat protein (TIGR03943 family)</fullName>
    </submittedName>
</protein>
<feature type="compositionally biased region" description="Basic and acidic residues" evidence="1">
    <location>
        <begin position="80"/>
        <end position="99"/>
    </location>
</feature>
<dbReference type="EMBL" id="JAUSYY010000001">
    <property type="protein sequence ID" value="MDQ0893409.1"/>
    <property type="molecule type" value="Genomic_DNA"/>
</dbReference>
<dbReference type="InterPro" id="IPR052955">
    <property type="entry name" value="UPF0703_membrane_permease"/>
</dbReference>
<dbReference type="RefSeq" id="WP_307039812.1">
    <property type="nucleotide sequence ID" value="NZ_JAUSYY010000001.1"/>
</dbReference>
<feature type="transmembrane region" description="Helical" evidence="2">
    <location>
        <begin position="39"/>
        <end position="60"/>
    </location>
</feature>
<accession>A0ABU0R8N3</accession>
<feature type="domain" description="DUF1980" evidence="3">
    <location>
        <begin position="21"/>
        <end position="141"/>
    </location>
</feature>
<dbReference type="Proteomes" id="UP001239083">
    <property type="component" value="Unassembled WGS sequence"/>
</dbReference>
<dbReference type="PANTHER" id="PTHR40047:SF1">
    <property type="entry name" value="UPF0703 PROTEIN YCGQ"/>
    <property type="match status" value="1"/>
</dbReference>
<dbReference type="PANTHER" id="PTHR40047">
    <property type="entry name" value="UPF0703 PROTEIN YCGQ"/>
    <property type="match status" value="1"/>
</dbReference>
<keyword evidence="6" id="KW-1185">Reference proteome</keyword>
<evidence type="ECO:0000256" key="2">
    <source>
        <dbReference type="SAM" id="Phobius"/>
    </source>
</evidence>
<evidence type="ECO:0000256" key="1">
    <source>
        <dbReference type="SAM" id="MobiDB-lite"/>
    </source>
</evidence>
<keyword evidence="2" id="KW-0472">Membrane</keyword>
<evidence type="ECO:0000313" key="6">
    <source>
        <dbReference type="Proteomes" id="UP001239083"/>
    </source>
</evidence>
<gene>
    <name evidence="5" type="ORF">QFZ26_000964</name>
</gene>
<proteinExistence type="predicted"/>
<evidence type="ECO:0000313" key="5">
    <source>
        <dbReference type="EMBL" id="MDQ0893409.1"/>
    </source>
</evidence>
<reference evidence="5 6" key="1">
    <citation type="submission" date="2023-07" db="EMBL/GenBank/DDBJ databases">
        <title>Comparative genomics of wheat-associated soil bacteria to identify genetic determinants of phenazine resistance.</title>
        <authorList>
            <person name="Mouncey N."/>
        </authorList>
    </citation>
    <scope>NUCLEOTIDE SEQUENCE [LARGE SCALE GENOMIC DNA]</scope>
    <source>
        <strain evidence="5 6">V3I3</strain>
    </source>
</reference>
<feature type="domain" description="DUF1980" evidence="4">
    <location>
        <begin position="178"/>
        <end position="276"/>
    </location>
</feature>
<dbReference type="Pfam" id="PF09323">
    <property type="entry name" value="DUF1980"/>
    <property type="match status" value="1"/>
</dbReference>
<keyword evidence="2" id="KW-1133">Transmembrane helix</keyword>
<keyword evidence="2" id="KW-0812">Transmembrane</keyword>
<name>A0ABU0R8N3_9MICO</name>
<evidence type="ECO:0000259" key="3">
    <source>
        <dbReference type="Pfam" id="PF09323"/>
    </source>
</evidence>
<organism evidence="5 6">
    <name type="scientific">Agromyces ramosus</name>
    <dbReference type="NCBI Taxonomy" id="33879"/>
    <lineage>
        <taxon>Bacteria</taxon>
        <taxon>Bacillati</taxon>
        <taxon>Actinomycetota</taxon>
        <taxon>Actinomycetes</taxon>
        <taxon>Micrococcales</taxon>
        <taxon>Microbacteriaceae</taxon>
        <taxon>Agromyces</taxon>
    </lineage>
</organism>